<feature type="compositionally biased region" description="Acidic residues" evidence="1">
    <location>
        <begin position="48"/>
        <end position="67"/>
    </location>
</feature>
<dbReference type="OMA" id="IWGKMPP"/>
<keyword evidence="3" id="KW-1185">Reference proteome</keyword>
<feature type="compositionally biased region" description="Basic residues" evidence="1">
    <location>
        <begin position="86"/>
        <end position="95"/>
    </location>
</feature>
<sequence>MSARYLKKVLKEEQEERQLESDHEEEEEDDDDHRQLNGKAKVNPFDLLNEEEDDADDHQEDESETVDEPSSVVKPSADVVSTSSQKSKKKKKKKGKEGPSSNAAAPRVKKSPDEVLEEFYEYAHERQAETRASGDAVKHSYEKYVPFILQVDPKYLNADNEMRRIFGAKVVKSFEKNQQSGSSRMARGGRRGAVHRKSFLVTPLEHWPRWDGAMNMELLHSPNGYYAYRYTYSSAYHQAQSAFESAKAIHDLNAIASVLLYYPYHLDSLLTMAEYFKFVGEHQMSADAISKCLYALECAWSPMFTPFKGDCQVKYSHEANKPLFVALFTHMKSMDRRGCHRSALEVCKFLLSLDTDDPMGAMFCIDYFAVRAEEYAWLERFSEEYKSDNTLWLFPNFSYSLAVCRLYLEKAESSKDPAMETTKATSTDLMKQALMLHPTVLKKLVAKVPLKERVWTDILKNAFFQADEVGIPSLDHLINIYVESNHIIWRLPELQKLLREAAQLVIETLRQNSSEKNDWACVRKEAFSSDKNEYSHLLVSDFSYTLPAAPPENLQHFMANARMEDVVHNEQHLVNLNEGGHVPRDVANRNPLAVLFESVLPWVHYGEGAFVEEEDQQNGHGPGNQEH</sequence>
<dbReference type="Pfam" id="PF04910">
    <property type="entry name" value="Tcf25"/>
    <property type="match status" value="1"/>
</dbReference>
<dbReference type="STRING" id="74649.A0A2P6SJ06"/>
<dbReference type="Proteomes" id="UP000238479">
    <property type="component" value="Chromosome 1"/>
</dbReference>
<protein>
    <submittedName>
        <fullName evidence="2">Putative transcription factor 25</fullName>
    </submittedName>
</protein>
<dbReference type="InterPro" id="IPR006994">
    <property type="entry name" value="TCF25/Rqc1"/>
</dbReference>
<dbReference type="AlphaFoldDB" id="A0A2P6SJ06"/>
<dbReference type="GO" id="GO:1990112">
    <property type="term" value="C:RQC complex"/>
    <property type="evidence" value="ECO:0007669"/>
    <property type="project" value="TreeGrafter"/>
</dbReference>
<comment type="caution">
    <text evidence="2">The sequence shown here is derived from an EMBL/GenBank/DDBJ whole genome shotgun (WGS) entry which is preliminary data.</text>
</comment>
<name>A0A2P6SJ06_ROSCH</name>
<reference evidence="2 3" key="1">
    <citation type="journal article" date="2018" name="Nat. Genet.">
        <title>The Rosa genome provides new insights in the design of modern roses.</title>
        <authorList>
            <person name="Bendahmane M."/>
        </authorList>
    </citation>
    <scope>NUCLEOTIDE SEQUENCE [LARGE SCALE GENOMIC DNA]</scope>
    <source>
        <strain evidence="3">cv. Old Blush</strain>
    </source>
</reference>
<organism evidence="2 3">
    <name type="scientific">Rosa chinensis</name>
    <name type="common">China rose</name>
    <dbReference type="NCBI Taxonomy" id="74649"/>
    <lineage>
        <taxon>Eukaryota</taxon>
        <taxon>Viridiplantae</taxon>
        <taxon>Streptophyta</taxon>
        <taxon>Embryophyta</taxon>
        <taxon>Tracheophyta</taxon>
        <taxon>Spermatophyta</taxon>
        <taxon>Magnoliopsida</taxon>
        <taxon>eudicotyledons</taxon>
        <taxon>Gunneridae</taxon>
        <taxon>Pentapetalae</taxon>
        <taxon>rosids</taxon>
        <taxon>fabids</taxon>
        <taxon>Rosales</taxon>
        <taxon>Rosaceae</taxon>
        <taxon>Rosoideae</taxon>
        <taxon>Rosoideae incertae sedis</taxon>
        <taxon>Rosa</taxon>
    </lineage>
</organism>
<dbReference type="Gramene" id="PRQ58671">
    <property type="protein sequence ID" value="PRQ58671"/>
    <property type="gene ID" value="RchiOBHm_Chr1g0361851"/>
</dbReference>
<feature type="region of interest" description="Disordered" evidence="1">
    <location>
        <begin position="1"/>
        <end position="112"/>
    </location>
</feature>
<dbReference type="PANTHER" id="PTHR22684">
    <property type="entry name" value="NULP1-RELATED"/>
    <property type="match status" value="1"/>
</dbReference>
<feature type="compositionally biased region" description="Basic and acidic residues" evidence="1">
    <location>
        <begin position="9"/>
        <end position="21"/>
    </location>
</feature>
<accession>A0A2P6SJ06</accession>
<evidence type="ECO:0000313" key="3">
    <source>
        <dbReference type="Proteomes" id="UP000238479"/>
    </source>
</evidence>
<dbReference type="PANTHER" id="PTHR22684:SF0">
    <property type="entry name" value="RIBOSOME QUALITY CONTROL COMPLEX SUBUNIT TCF25"/>
    <property type="match status" value="1"/>
</dbReference>
<gene>
    <name evidence="2" type="ORF">RchiOBHm_Chr1g0361851</name>
</gene>
<evidence type="ECO:0000256" key="1">
    <source>
        <dbReference type="SAM" id="MobiDB-lite"/>
    </source>
</evidence>
<proteinExistence type="predicted"/>
<dbReference type="EMBL" id="PDCK01000039">
    <property type="protein sequence ID" value="PRQ58671.1"/>
    <property type="molecule type" value="Genomic_DNA"/>
</dbReference>
<feature type="compositionally biased region" description="Acidic residues" evidence="1">
    <location>
        <begin position="22"/>
        <end position="31"/>
    </location>
</feature>
<evidence type="ECO:0000313" key="2">
    <source>
        <dbReference type="EMBL" id="PRQ58671.1"/>
    </source>
</evidence>
<dbReference type="OrthoDB" id="205993at2759"/>